<keyword evidence="2" id="KW-1185">Reference proteome</keyword>
<accession>I3UMI7</accession>
<reference evidence="1 2" key="1">
    <citation type="journal article" date="2013" name="Extremophiles">
        <title>Genomic analysis of cold-active Colwelliaphage 9A and psychrophilic phage-host interactions.</title>
        <authorList>
            <person name="Colangelo-Lillis J.R."/>
            <person name="Deming J.W."/>
        </authorList>
    </citation>
    <scope>NUCLEOTIDE SEQUENCE [LARGE SCALE GENOMIC DNA]</scope>
    <source>
        <strain evidence="1">9A</strain>
    </source>
</reference>
<proteinExistence type="predicted"/>
<dbReference type="RefSeq" id="YP_006489292.1">
    <property type="nucleotide sequence ID" value="NC_018088.1"/>
</dbReference>
<name>I3UMI7_9CAUD</name>
<protein>
    <submittedName>
        <fullName evidence="1">Uncharacterized protein</fullName>
    </submittedName>
</protein>
<dbReference type="GeneID" id="13165523"/>
<evidence type="ECO:0000313" key="2">
    <source>
        <dbReference type="Proteomes" id="UP000005266"/>
    </source>
</evidence>
<organism evidence="1 2">
    <name type="scientific">Colwellia phage 9A</name>
    <dbReference type="NCBI Taxonomy" id="765765"/>
    <lineage>
        <taxon>Viruses</taxon>
        <taxon>Duplodnaviria</taxon>
        <taxon>Heunggongvirae</taxon>
        <taxon>Uroviricota</taxon>
        <taxon>Caudoviricetes</taxon>
        <taxon>Franklinbayvirus</taxon>
        <taxon>Franklinbayvirus fv9A</taxon>
    </lineage>
</organism>
<dbReference type="EMBL" id="HQ317390">
    <property type="protein sequence ID" value="AFK66702.1"/>
    <property type="molecule type" value="Genomic_DNA"/>
</dbReference>
<evidence type="ECO:0000313" key="1">
    <source>
        <dbReference type="EMBL" id="AFK66702.1"/>
    </source>
</evidence>
<sequence length="112" mass="13022">MSKIINQDHVGNVNMLIIGGDEQYDGKIKTVTEEVSKRPLQLMVFPDRGMEDLPTGNSIDGMDRGSILSVKREHYYPETFYMCDRQMRFYRHESLTAHEAYIKLFEGYNPNV</sequence>
<dbReference type="Proteomes" id="UP000005266">
    <property type="component" value="Segment"/>
</dbReference>
<dbReference type="KEGG" id="vg:13165523"/>
<gene>
    <name evidence="1" type="ORF">COPG_00106</name>
</gene>